<dbReference type="EMBL" id="UYRV01024689">
    <property type="protein sequence ID" value="VDK76056.1"/>
    <property type="molecule type" value="Genomic_DNA"/>
</dbReference>
<accession>A0A3P6SMD4</accession>
<proteinExistence type="predicted"/>
<reference evidence="1 2" key="1">
    <citation type="submission" date="2018-11" db="EMBL/GenBank/DDBJ databases">
        <authorList>
            <consortium name="Pathogen Informatics"/>
        </authorList>
    </citation>
    <scope>NUCLEOTIDE SEQUENCE [LARGE SCALE GENOMIC DNA]</scope>
</reference>
<organism evidence="1 2">
    <name type="scientific">Cylicostephanus goldi</name>
    <name type="common">Nematode worm</name>
    <dbReference type="NCBI Taxonomy" id="71465"/>
    <lineage>
        <taxon>Eukaryota</taxon>
        <taxon>Metazoa</taxon>
        <taxon>Ecdysozoa</taxon>
        <taxon>Nematoda</taxon>
        <taxon>Chromadorea</taxon>
        <taxon>Rhabditida</taxon>
        <taxon>Rhabditina</taxon>
        <taxon>Rhabditomorpha</taxon>
        <taxon>Strongyloidea</taxon>
        <taxon>Strongylidae</taxon>
        <taxon>Cylicostephanus</taxon>
    </lineage>
</organism>
<keyword evidence="2" id="KW-1185">Reference proteome</keyword>
<evidence type="ECO:0000313" key="2">
    <source>
        <dbReference type="Proteomes" id="UP000271889"/>
    </source>
</evidence>
<dbReference type="OrthoDB" id="5872386at2759"/>
<gene>
    <name evidence="1" type="ORF">CGOC_LOCUS7191</name>
</gene>
<name>A0A3P6SMD4_CYLGO</name>
<protein>
    <submittedName>
        <fullName evidence="1">Uncharacterized protein</fullName>
    </submittedName>
</protein>
<dbReference type="AlphaFoldDB" id="A0A3P6SMD4"/>
<dbReference type="Proteomes" id="UP000271889">
    <property type="component" value="Unassembled WGS sequence"/>
</dbReference>
<evidence type="ECO:0000313" key="1">
    <source>
        <dbReference type="EMBL" id="VDK76056.1"/>
    </source>
</evidence>
<sequence length="78" mass="8825">MDLRYECIAIEKTNSTLSLLVRKSLDDLELIPSFIDRAEDNKVSVEDVKKLEEIVGLTLSNLSSISRKVHVYLLGLFS</sequence>